<proteinExistence type="predicted"/>
<keyword evidence="2" id="KW-1185">Reference proteome</keyword>
<protein>
    <submittedName>
        <fullName evidence="1">Uncharacterized protein</fullName>
    </submittedName>
</protein>
<name>A0A095TST8_9GAMM</name>
<sequence length="65" mass="7454">MKKTRYTEEQVAFALKTGRHRHPGEFIGRTIPMVGWMLPASDVVTITYKAISDYNRIARGNNKTE</sequence>
<gene>
    <name evidence="1" type="ORF">HA49_01705</name>
</gene>
<accession>A0A095TST8</accession>
<dbReference type="Proteomes" id="UP000029577">
    <property type="component" value="Unassembled WGS sequence"/>
</dbReference>
<reference evidence="1" key="1">
    <citation type="submission" date="2014-12" db="EMBL/GenBank/DDBJ databases">
        <title>The draft genome of the Tatumella morbirosei type strain, LMG23360T isolated from pineapple rot.</title>
        <authorList>
            <person name="Smits T.H."/>
            <person name="Palmer M."/>
            <person name="Venter S.N."/>
            <person name="Duffy B."/>
            <person name="Steenkamp E.T."/>
            <person name="Chan W.Y."/>
            <person name="Coutinho T.A."/>
            <person name="Coetzee M.P."/>
            <person name="De Maayer P."/>
        </authorList>
    </citation>
    <scope>NUCLEOTIDE SEQUENCE [LARGE SCALE GENOMIC DNA]</scope>
    <source>
        <strain evidence="1">LMG 23360</strain>
    </source>
</reference>
<organism evidence="1 2">
    <name type="scientific">Tatumella morbirosei</name>
    <dbReference type="NCBI Taxonomy" id="642227"/>
    <lineage>
        <taxon>Bacteria</taxon>
        <taxon>Pseudomonadati</taxon>
        <taxon>Pseudomonadota</taxon>
        <taxon>Gammaproteobacteria</taxon>
        <taxon>Enterobacterales</taxon>
        <taxon>Erwiniaceae</taxon>
        <taxon>Tatumella</taxon>
    </lineage>
</organism>
<dbReference type="Pfam" id="PF26636">
    <property type="entry name" value="DUF8209"/>
    <property type="match status" value="1"/>
</dbReference>
<evidence type="ECO:0000313" key="1">
    <source>
        <dbReference type="EMBL" id="KGD79707.1"/>
    </source>
</evidence>
<evidence type="ECO:0000313" key="2">
    <source>
        <dbReference type="Proteomes" id="UP000029577"/>
    </source>
</evidence>
<dbReference type="EMBL" id="JPKR02000005">
    <property type="protein sequence ID" value="KGD79707.1"/>
    <property type="molecule type" value="Genomic_DNA"/>
</dbReference>
<dbReference type="InterPro" id="IPR058522">
    <property type="entry name" value="DUF8209"/>
</dbReference>
<comment type="caution">
    <text evidence="1">The sequence shown here is derived from an EMBL/GenBank/DDBJ whole genome shotgun (WGS) entry which is preliminary data.</text>
</comment>
<dbReference type="AlphaFoldDB" id="A0A095TST8"/>